<dbReference type="Proteomes" id="UP000019247">
    <property type="component" value="Unassembled WGS sequence"/>
</dbReference>
<feature type="transmembrane region" description="Helical" evidence="5">
    <location>
        <begin position="200"/>
        <end position="224"/>
    </location>
</feature>
<feature type="transmembrane region" description="Helical" evidence="5">
    <location>
        <begin position="170"/>
        <end position="188"/>
    </location>
</feature>
<dbReference type="PANTHER" id="PTHR31851">
    <property type="entry name" value="FE(2+)/MN(2+) TRANSPORTER PCL1"/>
    <property type="match status" value="1"/>
</dbReference>
<keyword evidence="3 5" id="KW-1133">Transmembrane helix</keyword>
<reference evidence="6 7" key="1">
    <citation type="journal article" date="2014" name="Genome Announc.">
        <title>Genome Sequence of Lactobacillus fabifermentans Strain T30PCM01, Isolated from Fermenting Grape Marc.</title>
        <authorList>
            <person name="Treu L."/>
            <person name="Vendramin V."/>
            <person name="Bovo B."/>
            <person name="Giacomini A."/>
            <person name="Corich V."/>
            <person name="Campanaro S."/>
        </authorList>
    </citation>
    <scope>NUCLEOTIDE SEQUENCE [LARGE SCALE GENOMIC DNA]</scope>
    <source>
        <strain evidence="6 7">T30PCM01</strain>
    </source>
</reference>
<dbReference type="GO" id="GO:0030026">
    <property type="term" value="P:intracellular manganese ion homeostasis"/>
    <property type="evidence" value="ECO:0007669"/>
    <property type="project" value="InterPro"/>
</dbReference>
<dbReference type="EMBL" id="AWWK01000073">
    <property type="protein sequence ID" value="ETY73074.1"/>
    <property type="molecule type" value="Genomic_DNA"/>
</dbReference>
<sequence>MRYFIETSLWERIIESKIENVLLGGYVMKRIAISKISRVRFWDSLNVLRAGILGANDGIISVSGIVLGAAGADMNNTTLFFSGLAGMIAGACSMAGGEYISVSAQRDVQRQKLAQQQSETKLDEETSYTLIKAIDVLNPLHASISSFCAFICGAVIPLMAISLSTDRWRIINTVAAMIVALTLNAVISSLHSNVSTTRTILRNICVGVLTTILTYAIGTLFGVATAG</sequence>
<dbReference type="GO" id="GO:0005384">
    <property type="term" value="F:manganese ion transmembrane transporter activity"/>
    <property type="evidence" value="ECO:0007669"/>
    <property type="project" value="InterPro"/>
</dbReference>
<protein>
    <submittedName>
        <fullName evidence="6">Membrane protein</fullName>
    </submittedName>
</protein>
<keyword evidence="2 5" id="KW-0812">Transmembrane</keyword>
<comment type="caution">
    <text evidence="6">The sequence shown here is derived from an EMBL/GenBank/DDBJ whole genome shotgun (WGS) entry which is preliminary data.</text>
</comment>
<dbReference type="InterPro" id="IPR008217">
    <property type="entry name" value="Ccc1_fam"/>
</dbReference>
<dbReference type="eggNOG" id="COG1814">
    <property type="taxonomic scope" value="Bacteria"/>
</dbReference>
<evidence type="ECO:0000256" key="2">
    <source>
        <dbReference type="ARBA" id="ARBA00022692"/>
    </source>
</evidence>
<proteinExistence type="predicted"/>
<evidence type="ECO:0000313" key="6">
    <source>
        <dbReference type="EMBL" id="ETY73074.1"/>
    </source>
</evidence>
<accession>W6T568</accession>
<organism evidence="6 7">
    <name type="scientific">Lactiplantibacillus fabifermentans T30PCM01</name>
    <dbReference type="NCBI Taxonomy" id="1400520"/>
    <lineage>
        <taxon>Bacteria</taxon>
        <taxon>Bacillati</taxon>
        <taxon>Bacillota</taxon>
        <taxon>Bacilli</taxon>
        <taxon>Lactobacillales</taxon>
        <taxon>Lactobacillaceae</taxon>
        <taxon>Lactiplantibacillus</taxon>
    </lineage>
</organism>
<evidence type="ECO:0000256" key="3">
    <source>
        <dbReference type="ARBA" id="ARBA00022989"/>
    </source>
</evidence>
<keyword evidence="4 5" id="KW-0472">Membrane</keyword>
<evidence type="ECO:0000256" key="5">
    <source>
        <dbReference type="SAM" id="Phobius"/>
    </source>
</evidence>
<dbReference type="GO" id="GO:0012505">
    <property type="term" value="C:endomembrane system"/>
    <property type="evidence" value="ECO:0007669"/>
    <property type="project" value="UniProtKB-SubCell"/>
</dbReference>
<name>W6T568_9LACO</name>
<feature type="transmembrane region" description="Helical" evidence="5">
    <location>
        <begin position="47"/>
        <end position="72"/>
    </location>
</feature>
<comment type="subcellular location">
    <subcellularLocation>
        <location evidence="1">Endomembrane system</location>
        <topology evidence="1">Multi-pass membrane protein</topology>
    </subcellularLocation>
</comment>
<dbReference type="Pfam" id="PF01988">
    <property type="entry name" value="VIT1"/>
    <property type="match status" value="2"/>
</dbReference>
<dbReference type="PATRIC" id="fig|1400520.3.peg.2807"/>
<feature type="transmembrane region" description="Helical" evidence="5">
    <location>
        <begin position="78"/>
        <end position="102"/>
    </location>
</feature>
<dbReference type="HOGENOM" id="CLU_038957_3_1_9"/>
<evidence type="ECO:0000313" key="7">
    <source>
        <dbReference type="Proteomes" id="UP000019247"/>
    </source>
</evidence>
<feature type="transmembrane region" description="Helical" evidence="5">
    <location>
        <begin position="140"/>
        <end position="164"/>
    </location>
</feature>
<dbReference type="AlphaFoldDB" id="W6T568"/>
<dbReference type="STRING" id="1400520.LFAB_14340"/>
<evidence type="ECO:0000256" key="4">
    <source>
        <dbReference type="ARBA" id="ARBA00023136"/>
    </source>
</evidence>
<evidence type="ECO:0000256" key="1">
    <source>
        <dbReference type="ARBA" id="ARBA00004127"/>
    </source>
</evidence>
<gene>
    <name evidence="6" type="ORF">LFAB_14340</name>
</gene>